<dbReference type="WBParaSite" id="ALUE_0001710301-mRNA-1">
    <property type="protein sequence ID" value="ALUE_0001710301-mRNA-1"/>
    <property type="gene ID" value="ALUE_0001710301"/>
</dbReference>
<reference evidence="3" key="1">
    <citation type="submission" date="2017-02" db="UniProtKB">
        <authorList>
            <consortium name="WormBaseParasite"/>
        </authorList>
    </citation>
    <scope>IDENTIFICATION</scope>
</reference>
<keyword evidence="1" id="KW-1133">Transmembrane helix</keyword>
<feature type="transmembrane region" description="Helical" evidence="1">
    <location>
        <begin position="37"/>
        <end position="56"/>
    </location>
</feature>
<evidence type="ECO:0000313" key="2">
    <source>
        <dbReference type="Proteomes" id="UP000036681"/>
    </source>
</evidence>
<protein>
    <submittedName>
        <fullName evidence="3">Acetyltransferase</fullName>
    </submittedName>
</protein>
<dbReference type="AlphaFoldDB" id="A0A0M3IFT8"/>
<sequence>MTTKGFDLLPKGVEETPFYHGLLPREDVVELLAEVDFIALFHTLLFAKIIITFNSIRNF</sequence>
<keyword evidence="1" id="KW-0472">Membrane</keyword>
<organism evidence="2 3">
    <name type="scientific">Ascaris lumbricoides</name>
    <name type="common">Giant roundworm</name>
    <dbReference type="NCBI Taxonomy" id="6252"/>
    <lineage>
        <taxon>Eukaryota</taxon>
        <taxon>Metazoa</taxon>
        <taxon>Ecdysozoa</taxon>
        <taxon>Nematoda</taxon>
        <taxon>Chromadorea</taxon>
        <taxon>Rhabditida</taxon>
        <taxon>Spirurina</taxon>
        <taxon>Ascaridomorpha</taxon>
        <taxon>Ascaridoidea</taxon>
        <taxon>Ascarididae</taxon>
        <taxon>Ascaris</taxon>
    </lineage>
</organism>
<keyword evidence="2" id="KW-1185">Reference proteome</keyword>
<keyword evidence="1" id="KW-0812">Transmembrane</keyword>
<dbReference type="Proteomes" id="UP000036681">
    <property type="component" value="Unplaced"/>
</dbReference>
<accession>A0A0M3IFT8</accession>
<evidence type="ECO:0000256" key="1">
    <source>
        <dbReference type="SAM" id="Phobius"/>
    </source>
</evidence>
<evidence type="ECO:0000313" key="3">
    <source>
        <dbReference type="WBParaSite" id="ALUE_0001710301-mRNA-1"/>
    </source>
</evidence>
<proteinExistence type="predicted"/>
<name>A0A0M3IFT8_ASCLU</name>